<dbReference type="PANTHER" id="PTHR22572">
    <property type="entry name" value="SUGAR-1-PHOSPHATE GUANYL TRANSFERASE"/>
    <property type="match status" value="1"/>
</dbReference>
<gene>
    <name evidence="4" type="ORF">ACFPEL_20710</name>
</gene>
<dbReference type="InterPro" id="IPR029044">
    <property type="entry name" value="Nucleotide-diphossugar_trans"/>
</dbReference>
<dbReference type="InterPro" id="IPR056729">
    <property type="entry name" value="GMPPB_C"/>
</dbReference>
<feature type="domain" description="Mannose-1-phosphate guanyltransferase C-terminal" evidence="3">
    <location>
        <begin position="258"/>
        <end position="338"/>
    </location>
</feature>
<accession>A0ABV9RQY7</accession>
<organism evidence="4 5">
    <name type="scientific">Actinomycetospora chibensis</name>
    <dbReference type="NCBI Taxonomy" id="663606"/>
    <lineage>
        <taxon>Bacteria</taxon>
        <taxon>Bacillati</taxon>
        <taxon>Actinomycetota</taxon>
        <taxon>Actinomycetes</taxon>
        <taxon>Pseudonocardiales</taxon>
        <taxon>Pseudonocardiaceae</taxon>
        <taxon>Actinomycetospora</taxon>
    </lineage>
</organism>
<sequence>MDPARTAAVVLVGGQGSRLRPLTLTTPKPMLPTAGVPFLAHLLSRIAAAGIRRVVLGTAYRAEVFEAFLGDQATGGLEGLELECRPEPEPLGTGGGIRFAADALEPGYDEVVVFNGDILSGVDVRAVVAEHRAAGADATLHLVRVPDPTAFGCVPTDDDGRVLAFLEKTLTPPTDQVNAGCYVFRRDVLDAIPSGRPVSVERETFPGLLESGRRLQAHVESSYWLDLGTPASFVRGSADLVQGAAPTAALPGPVGTALLLAGAKVAPSASLTDGTTVGADVQIGDGSRVSGSVLMDGARIGDGAVIERSVIGPGASIGDDTVVRDAVVGDGASIGASCELLAGLRVWPGLVVPDGGLRFSGGA</sequence>
<dbReference type="Proteomes" id="UP001595909">
    <property type="component" value="Unassembled WGS sequence"/>
</dbReference>
<dbReference type="RefSeq" id="WP_274189837.1">
    <property type="nucleotide sequence ID" value="NZ_BAABHN010000044.1"/>
</dbReference>
<keyword evidence="5" id="KW-1185">Reference proteome</keyword>
<evidence type="ECO:0000256" key="1">
    <source>
        <dbReference type="ARBA" id="ARBA00007274"/>
    </source>
</evidence>
<protein>
    <submittedName>
        <fullName evidence="4">NDP-sugar synthase</fullName>
    </submittedName>
</protein>
<dbReference type="InterPro" id="IPR005835">
    <property type="entry name" value="NTP_transferase_dom"/>
</dbReference>
<comment type="similarity">
    <text evidence="1">Belongs to the transferase hexapeptide repeat family.</text>
</comment>
<dbReference type="EMBL" id="JBHSIM010000044">
    <property type="protein sequence ID" value="MFC4834845.1"/>
    <property type="molecule type" value="Genomic_DNA"/>
</dbReference>
<dbReference type="Pfam" id="PF25087">
    <property type="entry name" value="GMPPB_C"/>
    <property type="match status" value="1"/>
</dbReference>
<evidence type="ECO:0000259" key="2">
    <source>
        <dbReference type="Pfam" id="PF00483"/>
    </source>
</evidence>
<dbReference type="Pfam" id="PF00483">
    <property type="entry name" value="NTP_transferase"/>
    <property type="match status" value="1"/>
</dbReference>
<evidence type="ECO:0000259" key="3">
    <source>
        <dbReference type="Pfam" id="PF25087"/>
    </source>
</evidence>
<dbReference type="InterPro" id="IPR050486">
    <property type="entry name" value="Mannose-1P_guanyltransferase"/>
</dbReference>
<name>A0ABV9RQY7_9PSEU</name>
<dbReference type="SUPFAM" id="SSF53448">
    <property type="entry name" value="Nucleotide-diphospho-sugar transferases"/>
    <property type="match status" value="1"/>
</dbReference>
<comment type="caution">
    <text evidence="4">The sequence shown here is derived from an EMBL/GenBank/DDBJ whole genome shotgun (WGS) entry which is preliminary data.</text>
</comment>
<feature type="domain" description="Nucleotidyl transferase" evidence="2">
    <location>
        <begin position="8"/>
        <end position="240"/>
    </location>
</feature>
<reference evidence="5" key="1">
    <citation type="journal article" date="2019" name="Int. J. Syst. Evol. Microbiol.">
        <title>The Global Catalogue of Microorganisms (GCM) 10K type strain sequencing project: providing services to taxonomists for standard genome sequencing and annotation.</title>
        <authorList>
            <consortium name="The Broad Institute Genomics Platform"/>
            <consortium name="The Broad Institute Genome Sequencing Center for Infectious Disease"/>
            <person name="Wu L."/>
            <person name="Ma J."/>
        </authorList>
    </citation>
    <scope>NUCLEOTIDE SEQUENCE [LARGE SCALE GENOMIC DNA]</scope>
    <source>
        <strain evidence="5">CCUG 50347</strain>
    </source>
</reference>
<proteinExistence type="inferred from homology"/>
<evidence type="ECO:0000313" key="4">
    <source>
        <dbReference type="EMBL" id="MFC4834845.1"/>
    </source>
</evidence>
<dbReference type="Gene3D" id="3.90.550.10">
    <property type="entry name" value="Spore Coat Polysaccharide Biosynthesis Protein SpsA, Chain A"/>
    <property type="match status" value="1"/>
</dbReference>
<dbReference type="CDD" id="cd04181">
    <property type="entry name" value="NTP_transferase"/>
    <property type="match status" value="1"/>
</dbReference>
<evidence type="ECO:0000313" key="5">
    <source>
        <dbReference type="Proteomes" id="UP001595909"/>
    </source>
</evidence>
<dbReference type="Gene3D" id="2.160.10.10">
    <property type="entry name" value="Hexapeptide repeat proteins"/>
    <property type="match status" value="1"/>
</dbReference>